<proteinExistence type="predicted"/>
<sequence length="29" mass="3410">MVEPWRYFGTSMSSILMIPTLTRTYKSNV</sequence>
<reference evidence="1" key="1">
    <citation type="journal article" date="2021" name="Proc. Natl. Acad. Sci. U.S.A.">
        <title>A Catalog of Tens of Thousands of Viruses from Human Metagenomes Reveals Hidden Associations with Chronic Diseases.</title>
        <authorList>
            <person name="Tisza M.J."/>
            <person name="Buck C.B."/>
        </authorList>
    </citation>
    <scope>NUCLEOTIDE SEQUENCE</scope>
    <source>
        <strain evidence="1">CtZkC8</strain>
    </source>
</reference>
<evidence type="ECO:0000313" key="1">
    <source>
        <dbReference type="EMBL" id="DAF91928.1"/>
    </source>
</evidence>
<dbReference type="EMBL" id="BK016062">
    <property type="protein sequence ID" value="DAF91928.1"/>
    <property type="molecule type" value="Genomic_DNA"/>
</dbReference>
<organism evidence="1">
    <name type="scientific">Podoviridae sp. ctZkC8</name>
    <dbReference type="NCBI Taxonomy" id="2825259"/>
    <lineage>
        <taxon>Viruses</taxon>
        <taxon>Duplodnaviria</taxon>
        <taxon>Heunggongvirae</taxon>
        <taxon>Uroviricota</taxon>
        <taxon>Caudoviricetes</taxon>
    </lineage>
</organism>
<accession>A0A8S5UBT0</accession>
<name>A0A8S5UBT0_9CAUD</name>
<protein>
    <submittedName>
        <fullName evidence="1">Uncharacterized protein</fullName>
    </submittedName>
</protein>